<dbReference type="EMBL" id="CAXAMM010042395">
    <property type="protein sequence ID" value="CAK9104603.1"/>
    <property type="molecule type" value="Genomic_DNA"/>
</dbReference>
<gene>
    <name evidence="1" type="ORF">SCF082_LOCUS48798</name>
</gene>
<accession>A0ABP0RY82</accession>
<evidence type="ECO:0000313" key="1">
    <source>
        <dbReference type="EMBL" id="CAK9104603.1"/>
    </source>
</evidence>
<evidence type="ECO:0000313" key="2">
    <source>
        <dbReference type="Proteomes" id="UP001642464"/>
    </source>
</evidence>
<name>A0ABP0RY82_9DINO</name>
<keyword evidence="2" id="KW-1185">Reference proteome</keyword>
<comment type="caution">
    <text evidence="1">The sequence shown here is derived from an EMBL/GenBank/DDBJ whole genome shotgun (WGS) entry which is preliminary data.</text>
</comment>
<reference evidence="1 2" key="1">
    <citation type="submission" date="2024-02" db="EMBL/GenBank/DDBJ databases">
        <authorList>
            <person name="Chen Y."/>
            <person name="Shah S."/>
            <person name="Dougan E. K."/>
            <person name="Thang M."/>
            <person name="Chan C."/>
        </authorList>
    </citation>
    <scope>NUCLEOTIDE SEQUENCE [LARGE SCALE GENOMIC DNA]</scope>
</reference>
<organism evidence="1 2">
    <name type="scientific">Durusdinium trenchii</name>
    <dbReference type="NCBI Taxonomy" id="1381693"/>
    <lineage>
        <taxon>Eukaryota</taxon>
        <taxon>Sar</taxon>
        <taxon>Alveolata</taxon>
        <taxon>Dinophyceae</taxon>
        <taxon>Suessiales</taxon>
        <taxon>Symbiodiniaceae</taxon>
        <taxon>Durusdinium</taxon>
    </lineage>
</organism>
<proteinExistence type="predicted"/>
<dbReference type="Proteomes" id="UP001642464">
    <property type="component" value="Unassembled WGS sequence"/>
</dbReference>
<protein>
    <submittedName>
        <fullName evidence="1">Uncharacterized protein</fullName>
    </submittedName>
</protein>
<sequence length="151" mass="16599">MMSGLFFQNGAFLRPGSIVKVSPDRNLVVASCRKAGIDSTNDALRQVHKGTHQEKETQHRRINSFLWIIDLHRSSMFPKCALEAGKPCPALSRLKALGKAGRVTKASRPTFSDGECLLELPPALFHSCSHIRASTGAALAFWVGGRWKMVL</sequence>